<dbReference type="InterPro" id="IPR000718">
    <property type="entry name" value="Peptidase_M13"/>
</dbReference>
<organism evidence="3 4">
    <name type="scientific">Folsomia candida</name>
    <name type="common">Springtail</name>
    <dbReference type="NCBI Taxonomy" id="158441"/>
    <lineage>
        <taxon>Eukaryota</taxon>
        <taxon>Metazoa</taxon>
        <taxon>Ecdysozoa</taxon>
        <taxon>Arthropoda</taxon>
        <taxon>Hexapoda</taxon>
        <taxon>Collembola</taxon>
        <taxon>Entomobryomorpha</taxon>
        <taxon>Isotomoidea</taxon>
        <taxon>Isotomidae</taxon>
        <taxon>Proisotominae</taxon>
        <taxon>Folsomia</taxon>
    </lineage>
</organism>
<comment type="similarity">
    <text evidence="1">Belongs to the peptidase M13 family.</text>
</comment>
<dbReference type="GO" id="GO:0004222">
    <property type="term" value="F:metalloendopeptidase activity"/>
    <property type="evidence" value="ECO:0007669"/>
    <property type="project" value="InterPro"/>
</dbReference>
<name>A0A226DLJ3_FOLCA</name>
<gene>
    <name evidence="3" type="ORF">Fcan01_19058</name>
</gene>
<dbReference type="GO" id="GO:0005886">
    <property type="term" value="C:plasma membrane"/>
    <property type="evidence" value="ECO:0007669"/>
    <property type="project" value="TreeGrafter"/>
</dbReference>
<dbReference type="PANTHER" id="PTHR11733:SF167">
    <property type="entry name" value="FI17812P1-RELATED"/>
    <property type="match status" value="1"/>
</dbReference>
<sequence>MDEYAFDQQMAAGSINPGAAQYSYETKKVFVPAALLQLPHFHRDFADFSGVGFILAHELGHAVYMSIYNSFEVGPGTGNPKLFVNGGKTSLENVADIIGLQIAFKAFMKNGDHKDFVSSNKFTKEQLFFISFAQDWCEAYASEEVERERLVRQMYVDYHAPSATRVMGTLANFEEFSKAFNCPVGSKYNPEKKCGFFDI</sequence>
<accession>A0A226DLJ3</accession>
<dbReference type="GO" id="GO:0016485">
    <property type="term" value="P:protein processing"/>
    <property type="evidence" value="ECO:0007669"/>
    <property type="project" value="TreeGrafter"/>
</dbReference>
<proteinExistence type="inferred from homology"/>
<feature type="domain" description="Peptidase M13 C-terminal" evidence="2">
    <location>
        <begin position="83"/>
        <end position="194"/>
    </location>
</feature>
<dbReference type="EMBL" id="LNIX01000016">
    <property type="protein sequence ID" value="OXA46103.1"/>
    <property type="molecule type" value="Genomic_DNA"/>
</dbReference>
<evidence type="ECO:0000256" key="1">
    <source>
        <dbReference type="ARBA" id="ARBA00007357"/>
    </source>
</evidence>
<reference evidence="3 4" key="1">
    <citation type="submission" date="2015-12" db="EMBL/GenBank/DDBJ databases">
        <title>The genome of Folsomia candida.</title>
        <authorList>
            <person name="Faddeeva A."/>
            <person name="Derks M.F."/>
            <person name="Anvar Y."/>
            <person name="Smit S."/>
            <person name="Van Straalen N."/>
            <person name="Roelofs D."/>
        </authorList>
    </citation>
    <scope>NUCLEOTIDE SEQUENCE [LARGE SCALE GENOMIC DNA]</scope>
    <source>
        <strain evidence="3 4">VU population</strain>
        <tissue evidence="3">Whole body</tissue>
    </source>
</reference>
<dbReference type="InterPro" id="IPR018497">
    <property type="entry name" value="Peptidase_M13_C"/>
</dbReference>
<dbReference type="AlphaFoldDB" id="A0A226DLJ3"/>
<evidence type="ECO:0000313" key="4">
    <source>
        <dbReference type="Proteomes" id="UP000198287"/>
    </source>
</evidence>
<evidence type="ECO:0000313" key="3">
    <source>
        <dbReference type="EMBL" id="OXA46103.1"/>
    </source>
</evidence>
<dbReference type="InterPro" id="IPR024079">
    <property type="entry name" value="MetalloPept_cat_dom_sf"/>
</dbReference>
<dbReference type="STRING" id="158441.A0A226DLJ3"/>
<dbReference type="SUPFAM" id="SSF55486">
    <property type="entry name" value="Metalloproteases ('zincins'), catalytic domain"/>
    <property type="match status" value="1"/>
</dbReference>
<dbReference type="Pfam" id="PF01431">
    <property type="entry name" value="Peptidase_M13"/>
    <property type="match status" value="2"/>
</dbReference>
<protein>
    <submittedName>
        <fullName evidence="3">Endothelin-converting enzyme 1</fullName>
    </submittedName>
</protein>
<evidence type="ECO:0000259" key="2">
    <source>
        <dbReference type="Pfam" id="PF01431"/>
    </source>
</evidence>
<dbReference type="OrthoDB" id="6475849at2759"/>
<dbReference type="PANTHER" id="PTHR11733">
    <property type="entry name" value="ZINC METALLOPROTEASE FAMILY M13 NEPRILYSIN-RELATED"/>
    <property type="match status" value="1"/>
</dbReference>
<dbReference type="Gene3D" id="3.40.390.10">
    <property type="entry name" value="Collagenase (Catalytic Domain)"/>
    <property type="match status" value="2"/>
</dbReference>
<keyword evidence="4" id="KW-1185">Reference proteome</keyword>
<dbReference type="PROSITE" id="PS51885">
    <property type="entry name" value="NEPRILYSIN"/>
    <property type="match status" value="1"/>
</dbReference>
<feature type="domain" description="Peptidase M13 C-terminal" evidence="2">
    <location>
        <begin position="20"/>
        <end position="64"/>
    </location>
</feature>
<comment type="caution">
    <text evidence="3">The sequence shown here is derived from an EMBL/GenBank/DDBJ whole genome shotgun (WGS) entry which is preliminary data.</text>
</comment>
<dbReference type="Proteomes" id="UP000198287">
    <property type="component" value="Unassembled WGS sequence"/>
</dbReference>